<dbReference type="STRING" id="1798647.A2855_02795"/>
<comment type="caution">
    <text evidence="2">The sequence shown here is derived from an EMBL/GenBank/DDBJ whole genome shotgun (WGS) entry which is preliminary data.</text>
</comment>
<evidence type="ECO:0000256" key="1">
    <source>
        <dbReference type="SAM" id="Phobius"/>
    </source>
</evidence>
<dbReference type="AlphaFoldDB" id="A0A1G2CCN2"/>
<feature type="transmembrane region" description="Helical" evidence="1">
    <location>
        <begin position="20"/>
        <end position="47"/>
    </location>
</feature>
<keyword evidence="1" id="KW-0472">Membrane</keyword>
<sequence length="151" mass="15837">MSPFTLTPRSYSLRPASGQTALAVTFVIGGIIVLFGTMLAFLTLSFLNSTRGFQAASRAAAVARGGVDDAMLQLLRNKDFSSSGYCVPYESVPCPSGYAQVAVTQGSPSAGQVTVVSQAAVSGYRRKFQAVFVVNASSSLVRMVSTQQVPL</sequence>
<evidence type="ECO:0000313" key="3">
    <source>
        <dbReference type="Proteomes" id="UP000179059"/>
    </source>
</evidence>
<proteinExistence type="predicted"/>
<keyword evidence="1" id="KW-1133">Transmembrane helix</keyword>
<protein>
    <submittedName>
        <fullName evidence="2">Uncharacterized protein</fullName>
    </submittedName>
</protein>
<name>A0A1G2CCN2_9BACT</name>
<reference evidence="2 3" key="1">
    <citation type="journal article" date="2016" name="Nat. Commun.">
        <title>Thousands of microbial genomes shed light on interconnected biogeochemical processes in an aquifer system.</title>
        <authorList>
            <person name="Anantharaman K."/>
            <person name="Brown C.T."/>
            <person name="Hug L.A."/>
            <person name="Sharon I."/>
            <person name="Castelle C.J."/>
            <person name="Probst A.J."/>
            <person name="Thomas B.C."/>
            <person name="Singh A."/>
            <person name="Wilkins M.J."/>
            <person name="Karaoz U."/>
            <person name="Brodie E.L."/>
            <person name="Williams K.H."/>
            <person name="Hubbard S.S."/>
            <person name="Banfield J.F."/>
        </authorList>
    </citation>
    <scope>NUCLEOTIDE SEQUENCE [LARGE SCALE GENOMIC DNA]</scope>
</reference>
<dbReference type="EMBL" id="MHKX01000013">
    <property type="protein sequence ID" value="OGY98207.1"/>
    <property type="molecule type" value="Genomic_DNA"/>
</dbReference>
<gene>
    <name evidence="2" type="ORF">A2855_02795</name>
</gene>
<keyword evidence="1" id="KW-0812">Transmembrane</keyword>
<accession>A0A1G2CCN2</accession>
<organism evidence="2 3">
    <name type="scientific">Candidatus Liptonbacteria bacterium RIFCSPHIGHO2_01_FULL_57_28</name>
    <dbReference type="NCBI Taxonomy" id="1798647"/>
    <lineage>
        <taxon>Bacteria</taxon>
        <taxon>Candidatus Liptoniibacteriota</taxon>
    </lineage>
</organism>
<evidence type="ECO:0000313" key="2">
    <source>
        <dbReference type="EMBL" id="OGY98207.1"/>
    </source>
</evidence>
<dbReference type="Proteomes" id="UP000179059">
    <property type="component" value="Unassembled WGS sequence"/>
</dbReference>